<dbReference type="Pfam" id="PF00534">
    <property type="entry name" value="Glycos_transf_1"/>
    <property type="match status" value="1"/>
</dbReference>
<feature type="domain" description="Glycosyltransferase subfamily 4-like N-terminal" evidence="3">
    <location>
        <begin position="17"/>
        <end position="177"/>
    </location>
</feature>
<dbReference type="Gene3D" id="3.40.50.2000">
    <property type="entry name" value="Glycogen Phosphorylase B"/>
    <property type="match status" value="2"/>
</dbReference>
<organism evidence="4 5">
    <name type="scientific">Noviherbaspirillum pedocola</name>
    <dbReference type="NCBI Taxonomy" id="2801341"/>
    <lineage>
        <taxon>Bacteria</taxon>
        <taxon>Pseudomonadati</taxon>
        <taxon>Pseudomonadota</taxon>
        <taxon>Betaproteobacteria</taxon>
        <taxon>Burkholderiales</taxon>
        <taxon>Oxalobacteraceae</taxon>
        <taxon>Noviherbaspirillum</taxon>
    </lineage>
</organism>
<evidence type="ECO:0000259" key="2">
    <source>
        <dbReference type="Pfam" id="PF00534"/>
    </source>
</evidence>
<feature type="domain" description="Glycosyl transferase family 1" evidence="2">
    <location>
        <begin position="201"/>
        <end position="353"/>
    </location>
</feature>
<evidence type="ECO:0000313" key="4">
    <source>
        <dbReference type="EMBL" id="MBK4733377.1"/>
    </source>
</evidence>
<dbReference type="InterPro" id="IPR028098">
    <property type="entry name" value="Glyco_trans_4-like_N"/>
</dbReference>
<reference evidence="4" key="1">
    <citation type="submission" date="2021-01" db="EMBL/GenBank/DDBJ databases">
        <title>Genome sequence of strain Noviherbaspirillum sp. DKR-6.</title>
        <authorList>
            <person name="Chaudhary D.K."/>
        </authorList>
    </citation>
    <scope>NUCLEOTIDE SEQUENCE</scope>
    <source>
        <strain evidence="4">DKR-6</strain>
    </source>
</reference>
<comment type="caution">
    <text evidence="4">The sequence shown here is derived from an EMBL/GenBank/DDBJ whole genome shotgun (WGS) entry which is preliminary data.</text>
</comment>
<dbReference type="Proteomes" id="UP000622890">
    <property type="component" value="Unassembled WGS sequence"/>
</dbReference>
<sequence length="390" mass="43886">MMRLAFNATSLLSPLTGIGQYSRQLALGLKRRNDIDASFFYGAAWQKEVRNEAMPGAATVLPWIRKHVPLSYTLRRFIQEHRFDAGTRLQKFDVYHEPNILPLPFDGPNVVTVHDLSWIRFPEMHPMERVRAMNKYFEPGLHRATVVLTDSEFVKREVVETFGIDPERIQPIPLGVESLFRPRSAHEIRATLERNGLAYGKYLLAVGTLEPRKNLSLALRSYARLPERVRKHFPLVLVGMKGWLTSSLETQLAPMLQSGEVKQLGYLTREELAYVIAGATSLVYPSVYEGFGLPPLEAMASAVPVIASNVSSIPEVVGDTGILIDPLDVGAATDAMRSLIDDDNLREKLALKALERSRDFTWEKCIDRTIQSYYQAIDAHPASTLNKITI</sequence>
<dbReference type="PANTHER" id="PTHR46401">
    <property type="entry name" value="GLYCOSYLTRANSFERASE WBBK-RELATED"/>
    <property type="match status" value="1"/>
</dbReference>
<keyword evidence="1" id="KW-0808">Transferase</keyword>
<accession>A0A934W402</accession>
<dbReference type="PANTHER" id="PTHR46401:SF2">
    <property type="entry name" value="GLYCOSYLTRANSFERASE WBBK-RELATED"/>
    <property type="match status" value="1"/>
</dbReference>
<keyword evidence="5" id="KW-1185">Reference proteome</keyword>
<name>A0A934W402_9BURK</name>
<dbReference type="CDD" id="cd03809">
    <property type="entry name" value="GT4_MtfB-like"/>
    <property type="match status" value="1"/>
</dbReference>
<dbReference type="SUPFAM" id="SSF53756">
    <property type="entry name" value="UDP-Glycosyltransferase/glycogen phosphorylase"/>
    <property type="match status" value="1"/>
</dbReference>
<dbReference type="FunFam" id="3.40.50.2000:FF:000119">
    <property type="entry name" value="Glycosyl transferase group 1"/>
    <property type="match status" value="1"/>
</dbReference>
<proteinExistence type="predicted"/>
<dbReference type="EMBL" id="JAEPBG010000001">
    <property type="protein sequence ID" value="MBK4733377.1"/>
    <property type="molecule type" value="Genomic_DNA"/>
</dbReference>
<dbReference type="Pfam" id="PF13439">
    <property type="entry name" value="Glyco_transf_4"/>
    <property type="match status" value="1"/>
</dbReference>
<dbReference type="InterPro" id="IPR001296">
    <property type="entry name" value="Glyco_trans_1"/>
</dbReference>
<dbReference type="AlphaFoldDB" id="A0A934W402"/>
<evidence type="ECO:0000259" key="3">
    <source>
        <dbReference type="Pfam" id="PF13439"/>
    </source>
</evidence>
<dbReference type="GO" id="GO:0009103">
    <property type="term" value="P:lipopolysaccharide biosynthetic process"/>
    <property type="evidence" value="ECO:0007669"/>
    <property type="project" value="TreeGrafter"/>
</dbReference>
<protein>
    <submittedName>
        <fullName evidence="4">Glycosyltransferase family 4 protein</fullName>
    </submittedName>
</protein>
<dbReference type="GO" id="GO:0016757">
    <property type="term" value="F:glycosyltransferase activity"/>
    <property type="evidence" value="ECO:0007669"/>
    <property type="project" value="InterPro"/>
</dbReference>
<evidence type="ECO:0000256" key="1">
    <source>
        <dbReference type="ARBA" id="ARBA00022679"/>
    </source>
</evidence>
<evidence type="ECO:0000313" key="5">
    <source>
        <dbReference type="Proteomes" id="UP000622890"/>
    </source>
</evidence>
<gene>
    <name evidence="4" type="ORF">JJB74_01920</name>
</gene>